<dbReference type="AlphaFoldDB" id="A0A081N3P1"/>
<sequence>MLKLEIKRRYLKWLDRRIPPASHITLDQKQIFILPTKGGYIWLAVVALIFILAANYANSLAFGLSFFMISLFMLSILHTWRNLAGITLVSKSAESRHAGELIPIKLLLQSSGRSRHAVKLGWPDNEQVAYSFIKNQDSTLLVQANVRGWFQPGRMRVESVYPLGFCRAWSWVQFDSQALIYPKPDFSHPLPSSRGAGDETGVQTQSGQDDFAGFRRYKTSDLSGHVDWKGYARTNELNTKLFEEPIGSQIKLSLQLAPGGGLEEKLSVLTGWCLQCESTNKPYCLSLPDKEVAANIGRQHLKECLEALALFSYGKKESGGTHVS</sequence>
<dbReference type="PANTHER" id="PTHR34351:SF1">
    <property type="entry name" value="SLR1927 PROTEIN"/>
    <property type="match status" value="1"/>
</dbReference>
<evidence type="ECO:0000256" key="1">
    <source>
        <dbReference type="SAM" id="Phobius"/>
    </source>
</evidence>
<name>A0A081N3P1_9GAMM</name>
<dbReference type="eggNOG" id="COG1721">
    <property type="taxonomic scope" value="Bacteria"/>
</dbReference>
<evidence type="ECO:0000313" key="4">
    <source>
        <dbReference type="Proteomes" id="UP000028073"/>
    </source>
</evidence>
<feature type="transmembrane region" description="Helical" evidence="1">
    <location>
        <begin position="39"/>
        <end position="56"/>
    </location>
</feature>
<evidence type="ECO:0000313" key="3">
    <source>
        <dbReference type="EMBL" id="KEQ13064.1"/>
    </source>
</evidence>
<keyword evidence="1" id="KW-0472">Membrane</keyword>
<gene>
    <name evidence="3" type="ORF">GZ78_26260</name>
    <name evidence="2" type="ORF">GZ78_27175</name>
</gene>
<protein>
    <submittedName>
        <fullName evidence="3">Uncharacterized protein</fullName>
    </submittedName>
</protein>
<dbReference type="STRING" id="1137799.GZ78_26260"/>
<keyword evidence="4" id="KW-1185">Reference proteome</keyword>
<dbReference type="EMBL" id="JOKH01000009">
    <property type="protein sequence ID" value="KEQ13064.1"/>
    <property type="molecule type" value="Genomic_DNA"/>
</dbReference>
<proteinExistence type="predicted"/>
<dbReference type="Proteomes" id="UP000028073">
    <property type="component" value="Unassembled WGS sequence"/>
</dbReference>
<organism evidence="3 4">
    <name type="scientific">Endozoicomonas numazuensis</name>
    <dbReference type="NCBI Taxonomy" id="1137799"/>
    <lineage>
        <taxon>Bacteria</taxon>
        <taxon>Pseudomonadati</taxon>
        <taxon>Pseudomonadota</taxon>
        <taxon>Gammaproteobacteria</taxon>
        <taxon>Oceanospirillales</taxon>
        <taxon>Endozoicomonadaceae</taxon>
        <taxon>Endozoicomonas</taxon>
    </lineage>
</organism>
<dbReference type="OrthoDB" id="5298497at2"/>
<keyword evidence="1" id="KW-0812">Transmembrane</keyword>
<reference evidence="3 4" key="1">
    <citation type="submission" date="2014-06" db="EMBL/GenBank/DDBJ databases">
        <title>Whole Genome Sequences of Three Symbiotic Endozoicomonas Bacteria.</title>
        <authorList>
            <person name="Neave M.J."/>
            <person name="Apprill A."/>
            <person name="Voolstra C.R."/>
        </authorList>
    </citation>
    <scope>NUCLEOTIDE SEQUENCE [LARGE SCALE GENOMIC DNA]</scope>
    <source>
        <strain evidence="3 4">DSM 25634</strain>
    </source>
</reference>
<keyword evidence="1" id="KW-1133">Transmembrane helix</keyword>
<evidence type="ECO:0000313" key="2">
    <source>
        <dbReference type="EMBL" id="KEQ12141.1"/>
    </source>
</evidence>
<dbReference type="PANTHER" id="PTHR34351">
    <property type="entry name" value="SLR1927 PROTEIN-RELATED"/>
    <property type="match status" value="1"/>
</dbReference>
<accession>A0A081N3P1</accession>
<comment type="caution">
    <text evidence="3">The sequence shown here is derived from an EMBL/GenBank/DDBJ whole genome shotgun (WGS) entry which is preliminary data.</text>
</comment>
<dbReference type="EMBL" id="JOKH01000010">
    <property type="protein sequence ID" value="KEQ12141.1"/>
    <property type="molecule type" value="Genomic_DNA"/>
</dbReference>
<feature type="transmembrane region" description="Helical" evidence="1">
    <location>
        <begin position="62"/>
        <end position="80"/>
    </location>
</feature>